<feature type="signal peptide" evidence="1">
    <location>
        <begin position="1"/>
        <end position="28"/>
    </location>
</feature>
<feature type="chain" id="PRO_5045128657" evidence="1">
    <location>
        <begin position="29"/>
        <end position="175"/>
    </location>
</feature>
<protein>
    <submittedName>
        <fullName evidence="2">Peptidase inhibitor family I36 protein</fullName>
    </submittedName>
</protein>
<dbReference type="Gene3D" id="2.60.20.10">
    <property type="entry name" value="Crystallins"/>
    <property type="match status" value="1"/>
</dbReference>
<dbReference type="EMBL" id="JAHKKG010000010">
    <property type="protein sequence ID" value="MBU2668097.1"/>
    <property type="molecule type" value="Genomic_DNA"/>
</dbReference>
<comment type="caution">
    <text evidence="2">The sequence shown here is derived from an EMBL/GenBank/DDBJ whole genome shotgun (WGS) entry which is preliminary data.</text>
</comment>
<dbReference type="RefSeq" id="WP_215792343.1">
    <property type="nucleotide sequence ID" value="NZ_JAHKKG010000010.1"/>
</dbReference>
<evidence type="ECO:0000313" key="3">
    <source>
        <dbReference type="Proteomes" id="UP001519654"/>
    </source>
</evidence>
<dbReference type="Pfam" id="PF03995">
    <property type="entry name" value="Inhibitor_I36"/>
    <property type="match status" value="1"/>
</dbReference>
<sequence length="175" mass="18529">MRALLRRAGAVGAGVILMMTALAGPASAAEGPSAATAREMAAAKAANGGRAIVPVDNMLAAGGLEACDSGSFCVWVNANFNDGPGQWPNNSNNYLSWSHASCGYLNLRTWNNCASSVFNNGNNCNIQLYDDVNYGTGRGYYNLARGGRLANLTIDKMSDGQPMNDRLSSHKWCSW</sequence>
<proteinExistence type="predicted"/>
<dbReference type="Proteomes" id="UP001519654">
    <property type="component" value="Unassembled WGS sequence"/>
</dbReference>
<keyword evidence="3" id="KW-1185">Reference proteome</keyword>
<evidence type="ECO:0000256" key="1">
    <source>
        <dbReference type="SAM" id="SignalP"/>
    </source>
</evidence>
<accession>A0ABS5YXD1</accession>
<gene>
    <name evidence="2" type="ORF">KOI35_31765</name>
</gene>
<keyword evidence="1" id="KW-0732">Signal</keyword>
<evidence type="ECO:0000313" key="2">
    <source>
        <dbReference type="EMBL" id="MBU2668097.1"/>
    </source>
</evidence>
<organism evidence="2 3">
    <name type="scientific">Paractinoplanes bogorensis</name>
    <dbReference type="NCBI Taxonomy" id="1610840"/>
    <lineage>
        <taxon>Bacteria</taxon>
        <taxon>Bacillati</taxon>
        <taxon>Actinomycetota</taxon>
        <taxon>Actinomycetes</taxon>
        <taxon>Micromonosporales</taxon>
        <taxon>Micromonosporaceae</taxon>
        <taxon>Paractinoplanes</taxon>
    </lineage>
</organism>
<reference evidence="2 3" key="1">
    <citation type="submission" date="2021-06" db="EMBL/GenBank/DDBJ databases">
        <title>Actinoplanes lichenicola sp. nov., and Actinoplanes ovalisporus sp. nov., isolated from lichen in Thailand.</title>
        <authorList>
            <person name="Saeng-In P."/>
            <person name="Kanchanasin P."/>
            <person name="Yuki M."/>
            <person name="Kudo T."/>
            <person name="Ohkuma M."/>
            <person name="Phongsopitanun W."/>
            <person name="Tanasupawat S."/>
        </authorList>
    </citation>
    <scope>NUCLEOTIDE SEQUENCE [LARGE SCALE GENOMIC DNA]</scope>
    <source>
        <strain evidence="2 3">NBRC 110975</strain>
    </source>
</reference>
<name>A0ABS5YXD1_9ACTN</name>